<comment type="caution">
    <text evidence="5">The sequence shown here is derived from an EMBL/GenBank/DDBJ whole genome shotgun (WGS) entry which is preliminary data.</text>
</comment>
<dbReference type="InterPro" id="IPR044148">
    <property type="entry name" value="ALDH_GabD1-like"/>
</dbReference>
<dbReference type="AlphaFoldDB" id="A0A059L3V0"/>
<dbReference type="Proteomes" id="UP000026739">
    <property type="component" value="Unassembled WGS sequence"/>
</dbReference>
<dbReference type="GO" id="GO:0004030">
    <property type="term" value="F:aldehyde dehydrogenase [NAD(P)+] activity"/>
    <property type="evidence" value="ECO:0007669"/>
    <property type="project" value="InterPro"/>
</dbReference>
<feature type="domain" description="Aldehyde dehydrogenase" evidence="4">
    <location>
        <begin position="10"/>
        <end position="458"/>
    </location>
</feature>
<dbReference type="RefSeq" id="WP_033056610.1">
    <property type="nucleotide sequence ID" value="NZ_AZQQ01000074.1"/>
</dbReference>
<organism evidence="5 6">
    <name type="scientific">Pseudomonas mandelii PD30</name>
    <dbReference type="NCBI Taxonomy" id="1419583"/>
    <lineage>
        <taxon>Bacteria</taxon>
        <taxon>Pseudomonadati</taxon>
        <taxon>Pseudomonadota</taxon>
        <taxon>Gammaproteobacteria</taxon>
        <taxon>Pseudomonadales</taxon>
        <taxon>Pseudomonadaceae</taxon>
        <taxon>Pseudomonas</taxon>
    </lineage>
</organism>
<dbReference type="Pfam" id="PF00171">
    <property type="entry name" value="Aldedh"/>
    <property type="match status" value="1"/>
</dbReference>
<dbReference type="eggNOG" id="COG1012">
    <property type="taxonomic scope" value="Bacteria"/>
</dbReference>
<evidence type="ECO:0000256" key="3">
    <source>
        <dbReference type="ARBA" id="ARBA00023002"/>
    </source>
</evidence>
<dbReference type="PROSITE" id="PS00070">
    <property type="entry name" value="ALDEHYDE_DEHYDR_CYS"/>
    <property type="match status" value="1"/>
</dbReference>
<dbReference type="InterPro" id="IPR016163">
    <property type="entry name" value="Ald_DH_C"/>
</dbReference>
<proteinExistence type="inferred from homology"/>
<keyword evidence="3" id="KW-0560">Oxidoreductase</keyword>
<sequence length="463" mass="49799">MTQVSSLTHAISINPANGEQIGHYPFESASALDAALSRAAAGFRAWRSKPVDQRSQLLIALARVLRDNAAAMANMITLEMGKPITQARGEIEKCALLCEWYAEHGPAMLSAEPTLVEGGKARIEYRPLGPILAVMPWNFPIWQVLRGAVPALIAGNTYVLKHAPNVMGSAYLLREAFKQADFPEGVFEVINVTPDGVSTAIADSRIAAVTLTGSVRAGIAIGAQAGAALKKCVLELGGSDPFIVLNDADLDEAVKAAVIGRYQNTGQVCAAAKRLIVEQGMVEEFTRKFVEATQKLLVGDPLANDTYIGPMARFDLRDELDQQVRDTLKEGATLLMGGKKAEGPGNFYEPTVFGDVTDQMTSFKQELFGPVASIITARDAAHALALANDSEFGLTATIYTRNVELAEQMTGELETGGVFINGYCASDPRVTFGGVKKSGFGRELSHFGVREFCNAQTVWLDRR</sequence>
<gene>
    <name evidence="5" type="ORF">V466_11330</name>
</gene>
<dbReference type="FunFam" id="3.40.605.10:FF:000012">
    <property type="entry name" value="NAD-dependent succinate-semialdehyde dehydrogenase"/>
    <property type="match status" value="1"/>
</dbReference>
<name>A0A059L3V0_9PSED</name>
<dbReference type="InterPro" id="IPR016161">
    <property type="entry name" value="Ald_DH/histidinol_DH"/>
</dbReference>
<keyword evidence="2" id="KW-0521">NADP</keyword>
<accession>A0A059L3V0</accession>
<evidence type="ECO:0000313" key="5">
    <source>
        <dbReference type="EMBL" id="KDD69012.1"/>
    </source>
</evidence>
<evidence type="ECO:0000256" key="2">
    <source>
        <dbReference type="ARBA" id="ARBA00022857"/>
    </source>
</evidence>
<dbReference type="InterPro" id="IPR016160">
    <property type="entry name" value="Ald_DH_CS_CYS"/>
</dbReference>
<dbReference type="EMBL" id="AZQQ01000074">
    <property type="protein sequence ID" value="KDD69012.1"/>
    <property type="molecule type" value="Genomic_DNA"/>
</dbReference>
<dbReference type="InterPro" id="IPR016162">
    <property type="entry name" value="Ald_DH_N"/>
</dbReference>
<evidence type="ECO:0000256" key="1">
    <source>
        <dbReference type="ARBA" id="ARBA00009986"/>
    </source>
</evidence>
<dbReference type="SUPFAM" id="SSF53720">
    <property type="entry name" value="ALDH-like"/>
    <property type="match status" value="1"/>
</dbReference>
<dbReference type="Gene3D" id="3.40.605.10">
    <property type="entry name" value="Aldehyde Dehydrogenase, Chain A, domain 1"/>
    <property type="match status" value="1"/>
</dbReference>
<dbReference type="InterPro" id="IPR015590">
    <property type="entry name" value="Aldehyde_DH_dom"/>
</dbReference>
<evidence type="ECO:0000259" key="4">
    <source>
        <dbReference type="Pfam" id="PF00171"/>
    </source>
</evidence>
<protein>
    <submittedName>
        <fullName evidence="5">Succinate dehydrogenase</fullName>
    </submittedName>
</protein>
<evidence type="ECO:0000313" key="6">
    <source>
        <dbReference type="Proteomes" id="UP000026739"/>
    </source>
</evidence>
<reference evidence="5 6" key="1">
    <citation type="submission" date="2013-12" db="EMBL/GenBank/DDBJ databases">
        <authorList>
            <person name="Formusa P.A."/>
            <person name="Habash M."/>
            <person name="Lee H."/>
            <person name="Trevors J.T."/>
        </authorList>
    </citation>
    <scope>NUCLEOTIDE SEQUENCE [LARGE SCALE GENOMIC DNA]</scope>
    <source>
        <strain evidence="5 6">PD30</strain>
    </source>
</reference>
<dbReference type="PANTHER" id="PTHR43217">
    <property type="entry name" value="SUCCINATE SEMIALDEHYDE DEHYDROGENASE [NAD(P)+] SAD"/>
    <property type="match status" value="1"/>
</dbReference>
<dbReference type="Gene3D" id="3.40.309.10">
    <property type="entry name" value="Aldehyde Dehydrogenase, Chain A, domain 2"/>
    <property type="match status" value="1"/>
</dbReference>
<dbReference type="PANTHER" id="PTHR43217:SF1">
    <property type="entry name" value="SUCCINATE SEMIALDEHYDE DEHYDROGENASE [NAD(P)+] SAD"/>
    <property type="match status" value="1"/>
</dbReference>
<comment type="similarity">
    <text evidence="1">Belongs to the aldehyde dehydrogenase family.</text>
</comment>
<dbReference type="GO" id="GO:0004777">
    <property type="term" value="F:succinate-semialdehyde dehydrogenase (NAD+) activity"/>
    <property type="evidence" value="ECO:0007669"/>
    <property type="project" value="TreeGrafter"/>
</dbReference>
<dbReference type="FunFam" id="3.40.309.10:FF:000010">
    <property type="entry name" value="Gamma-aminobutyraldehyde dehydrogenase"/>
    <property type="match status" value="1"/>
</dbReference>
<dbReference type="InterPro" id="IPR047110">
    <property type="entry name" value="GABD/Sad-like"/>
</dbReference>
<dbReference type="CDD" id="cd07100">
    <property type="entry name" value="ALDH_SSADH1_GabD1"/>
    <property type="match status" value="1"/>
</dbReference>